<proteinExistence type="inferred from homology"/>
<dbReference type="Proteomes" id="UP001059041">
    <property type="component" value="Linkage Group LG11"/>
</dbReference>
<keyword evidence="6" id="KW-0862">Zinc</keyword>
<evidence type="ECO:0000259" key="13">
    <source>
        <dbReference type="PROSITE" id="PS50157"/>
    </source>
</evidence>
<dbReference type="PROSITE" id="PS00028">
    <property type="entry name" value="ZINC_FINGER_C2H2_1"/>
    <property type="match status" value="3"/>
</dbReference>
<feature type="domain" description="C2H2-type" evidence="13">
    <location>
        <begin position="284"/>
        <end position="311"/>
    </location>
</feature>
<accession>A0A9W7TW45</accession>
<evidence type="ECO:0000256" key="2">
    <source>
        <dbReference type="ARBA" id="ARBA00006991"/>
    </source>
</evidence>
<evidence type="ECO:0000256" key="10">
    <source>
        <dbReference type="ARBA" id="ARBA00023242"/>
    </source>
</evidence>
<evidence type="ECO:0000256" key="7">
    <source>
        <dbReference type="ARBA" id="ARBA00023015"/>
    </source>
</evidence>
<reference evidence="14" key="1">
    <citation type="submission" date="2021-02" db="EMBL/GenBank/DDBJ databases">
        <title>Comparative genomics reveals that relaxation of natural selection precedes convergent phenotypic evolution of cavefish.</title>
        <authorList>
            <person name="Peng Z."/>
        </authorList>
    </citation>
    <scope>NUCLEOTIDE SEQUENCE</scope>
    <source>
        <tissue evidence="14">Muscle</tissue>
    </source>
</reference>
<keyword evidence="9" id="KW-0804">Transcription</keyword>
<comment type="subcellular location">
    <subcellularLocation>
        <location evidence="1">Nucleus</location>
    </subcellularLocation>
</comment>
<dbReference type="PANTHER" id="PTHR14196:SF12">
    <property type="entry name" value="ZINC FINGER PROTEIN 208-LIKE"/>
    <property type="match status" value="1"/>
</dbReference>
<dbReference type="FunFam" id="3.30.160.60:FF:002343">
    <property type="entry name" value="Zinc finger protein 33A"/>
    <property type="match status" value="1"/>
</dbReference>
<evidence type="ECO:0000256" key="11">
    <source>
        <dbReference type="PROSITE-ProRule" id="PRU00042"/>
    </source>
</evidence>
<keyword evidence="5 11" id="KW-0863">Zinc-finger</keyword>
<feature type="compositionally biased region" description="Basic and acidic residues" evidence="12">
    <location>
        <begin position="146"/>
        <end position="170"/>
    </location>
</feature>
<dbReference type="InterPro" id="IPR050717">
    <property type="entry name" value="C2H2-ZF_Transcription_Reg"/>
</dbReference>
<organism evidence="14 15">
    <name type="scientific">Triplophysa rosa</name>
    <name type="common">Cave loach</name>
    <dbReference type="NCBI Taxonomy" id="992332"/>
    <lineage>
        <taxon>Eukaryota</taxon>
        <taxon>Metazoa</taxon>
        <taxon>Chordata</taxon>
        <taxon>Craniata</taxon>
        <taxon>Vertebrata</taxon>
        <taxon>Euteleostomi</taxon>
        <taxon>Actinopterygii</taxon>
        <taxon>Neopterygii</taxon>
        <taxon>Teleostei</taxon>
        <taxon>Ostariophysi</taxon>
        <taxon>Cypriniformes</taxon>
        <taxon>Nemacheilidae</taxon>
        <taxon>Triplophysa</taxon>
    </lineage>
</organism>
<feature type="region of interest" description="Disordered" evidence="12">
    <location>
        <begin position="191"/>
        <end position="226"/>
    </location>
</feature>
<dbReference type="GO" id="GO:0000977">
    <property type="term" value="F:RNA polymerase II transcription regulatory region sequence-specific DNA binding"/>
    <property type="evidence" value="ECO:0007669"/>
    <property type="project" value="TreeGrafter"/>
</dbReference>
<gene>
    <name evidence="14" type="ORF">IRJ41_012943</name>
</gene>
<keyword evidence="4" id="KW-0677">Repeat</keyword>
<evidence type="ECO:0000313" key="14">
    <source>
        <dbReference type="EMBL" id="KAI7803886.1"/>
    </source>
</evidence>
<dbReference type="GO" id="GO:0005634">
    <property type="term" value="C:nucleus"/>
    <property type="evidence" value="ECO:0007669"/>
    <property type="project" value="UniProtKB-SubCell"/>
</dbReference>
<dbReference type="GO" id="GO:0000981">
    <property type="term" value="F:DNA-binding transcription factor activity, RNA polymerase II-specific"/>
    <property type="evidence" value="ECO:0007669"/>
    <property type="project" value="TreeGrafter"/>
</dbReference>
<dbReference type="PROSITE" id="PS50157">
    <property type="entry name" value="ZINC_FINGER_C2H2_2"/>
    <property type="match status" value="4"/>
</dbReference>
<evidence type="ECO:0000256" key="3">
    <source>
        <dbReference type="ARBA" id="ARBA00022723"/>
    </source>
</evidence>
<evidence type="ECO:0000256" key="6">
    <source>
        <dbReference type="ARBA" id="ARBA00022833"/>
    </source>
</evidence>
<dbReference type="SUPFAM" id="SSF57667">
    <property type="entry name" value="beta-beta-alpha zinc fingers"/>
    <property type="match status" value="2"/>
</dbReference>
<keyword evidence="7" id="KW-0805">Transcription regulation</keyword>
<name>A0A9W7TW45_TRIRA</name>
<dbReference type="AlphaFoldDB" id="A0A9W7TW45"/>
<keyword evidence="10" id="KW-0539">Nucleus</keyword>
<dbReference type="InterPro" id="IPR013087">
    <property type="entry name" value="Znf_C2H2_type"/>
</dbReference>
<dbReference type="Gene3D" id="3.30.160.60">
    <property type="entry name" value="Classic Zinc Finger"/>
    <property type="match status" value="4"/>
</dbReference>
<comment type="similarity">
    <text evidence="2">Belongs to the krueppel C2H2-type zinc-finger protein family.</text>
</comment>
<evidence type="ECO:0000256" key="1">
    <source>
        <dbReference type="ARBA" id="ARBA00004123"/>
    </source>
</evidence>
<dbReference type="EMBL" id="JAFHDT010000011">
    <property type="protein sequence ID" value="KAI7803886.1"/>
    <property type="molecule type" value="Genomic_DNA"/>
</dbReference>
<comment type="caution">
    <text evidence="14">The sequence shown here is derived from an EMBL/GenBank/DDBJ whole genome shotgun (WGS) entry which is preliminary data.</text>
</comment>
<dbReference type="FunFam" id="3.30.160.60:FF:001498">
    <property type="entry name" value="Zinc finger protein 404"/>
    <property type="match status" value="1"/>
</dbReference>
<feature type="region of interest" description="Disordered" evidence="12">
    <location>
        <begin position="146"/>
        <end position="176"/>
    </location>
</feature>
<evidence type="ECO:0000256" key="4">
    <source>
        <dbReference type="ARBA" id="ARBA00022737"/>
    </source>
</evidence>
<feature type="domain" description="C2H2-type" evidence="13">
    <location>
        <begin position="312"/>
        <end position="339"/>
    </location>
</feature>
<dbReference type="PANTHER" id="PTHR14196">
    <property type="entry name" value="ODD-SKIPPED - RELATED"/>
    <property type="match status" value="1"/>
</dbReference>
<keyword evidence="3" id="KW-0479">Metal-binding</keyword>
<evidence type="ECO:0000256" key="9">
    <source>
        <dbReference type="ARBA" id="ARBA00023163"/>
    </source>
</evidence>
<feature type="compositionally biased region" description="Polar residues" evidence="12">
    <location>
        <begin position="197"/>
        <end position="207"/>
    </location>
</feature>
<evidence type="ECO:0000256" key="12">
    <source>
        <dbReference type="SAM" id="MobiDB-lite"/>
    </source>
</evidence>
<sequence>MTDIMNTVDFQTQLTSIMDMVAKTAVVEICKLFEENYSLLGLEITRCTNENDSLRKKCLFLETELQAARRNASKMNSTEDSFSGGLTGTGHRPTIDNVFGKEWCMNLWRHEESNFVQNEDTNLSSSVSAVETINLLDDEPDMILIKDETFEDSSSKKKTEEKNNHLRRPDMGSSERCVAKSSTDFITYTIPSDDHVQSNVQQTQAEKQSFDGRPSTHGDSTTEPHLNPDEFVGIFPRNMNFNSIQNNTTASEDKKIECVFCGKTFNYLSNLKTHMRTHSGEKPYACTVCGKRFAQKTYLRIHQRIHSGERPYTCMDCGKSFSQKSSLNVHLRSHTGEKPYSCVECGKSYTYKHGFNTHQCSS</sequence>
<feature type="domain" description="C2H2-type" evidence="13">
    <location>
        <begin position="256"/>
        <end position="283"/>
    </location>
</feature>
<evidence type="ECO:0000256" key="8">
    <source>
        <dbReference type="ARBA" id="ARBA00023125"/>
    </source>
</evidence>
<keyword evidence="15" id="KW-1185">Reference proteome</keyword>
<protein>
    <submittedName>
        <fullName evidence="14">Zinc finger protein 382-like</fullName>
    </submittedName>
</protein>
<dbReference type="InterPro" id="IPR036236">
    <property type="entry name" value="Znf_C2H2_sf"/>
</dbReference>
<dbReference type="FunFam" id="3.30.160.60:FF:003288">
    <property type="entry name" value="Uncharacterized protein"/>
    <property type="match status" value="1"/>
</dbReference>
<feature type="domain" description="C2H2-type" evidence="13">
    <location>
        <begin position="340"/>
        <end position="362"/>
    </location>
</feature>
<dbReference type="SMART" id="SM00355">
    <property type="entry name" value="ZnF_C2H2"/>
    <property type="match status" value="4"/>
</dbReference>
<feature type="compositionally biased region" description="Basic and acidic residues" evidence="12">
    <location>
        <begin position="208"/>
        <end position="226"/>
    </location>
</feature>
<dbReference type="Pfam" id="PF00096">
    <property type="entry name" value="zf-C2H2"/>
    <property type="match status" value="1"/>
</dbReference>
<dbReference type="FunFam" id="3.30.160.60:FF:002716">
    <property type="entry name" value="Zinc finger protein 212"/>
    <property type="match status" value="1"/>
</dbReference>
<dbReference type="Pfam" id="PF13465">
    <property type="entry name" value="zf-H2C2_2"/>
    <property type="match status" value="1"/>
</dbReference>
<dbReference type="GO" id="GO:0008270">
    <property type="term" value="F:zinc ion binding"/>
    <property type="evidence" value="ECO:0007669"/>
    <property type="project" value="UniProtKB-KW"/>
</dbReference>
<evidence type="ECO:0000256" key="5">
    <source>
        <dbReference type="ARBA" id="ARBA00022771"/>
    </source>
</evidence>
<keyword evidence="8" id="KW-0238">DNA-binding</keyword>
<evidence type="ECO:0000313" key="15">
    <source>
        <dbReference type="Proteomes" id="UP001059041"/>
    </source>
</evidence>